<dbReference type="OrthoDB" id="869610at2"/>
<dbReference type="GO" id="GO:0015562">
    <property type="term" value="F:efflux transmembrane transporter activity"/>
    <property type="evidence" value="ECO:0007669"/>
    <property type="project" value="TreeGrafter"/>
</dbReference>
<sequence>MKKCACLISATLLLAACGSNTEKIYPESGPITEAVYASGAVRSRDQYEVHATVSGTIRQLYVTEGDLVRAGQPLLTLQQEAPRLSAESAELNAQYSSEARNADRLAALRATVDQSKARFDNDATLYQRQQQLWKEGIGTRNELDARALAFRTSRDAWRAAQLQYSDAQRQVAQVAALARKNASVARAQLGDFTVRSSLNGRVYSVLRKQGELVGPQVPIAIIGAGDDFLLELQVDEYDIAKVQLGQPVVVTMDSYRGQAFDARLSKIDPIMNERTRSFLVEAQFTKRPERLYPNLTVEANIVLQTKPQALTIPRSYLVDDGHVLLADKKKRAVKTGLRDYQRVEILSGLGKDEAIIKPAP</sequence>
<dbReference type="AlphaFoldDB" id="A0A4R4DX06"/>
<reference evidence="2 3" key="1">
    <citation type="submission" date="2019-03" db="EMBL/GenBank/DDBJ databases">
        <authorList>
            <person name="Kim M.K.M."/>
        </authorList>
    </citation>
    <scope>NUCLEOTIDE SEQUENCE [LARGE SCALE GENOMIC DNA]</scope>
    <source>
        <strain evidence="2 3">17J68-15</strain>
    </source>
</reference>
<dbReference type="InterPro" id="IPR058792">
    <property type="entry name" value="Beta-barrel_RND_2"/>
</dbReference>
<dbReference type="RefSeq" id="WP_131853795.1">
    <property type="nucleotide sequence ID" value="NZ_SKFH01000041.1"/>
</dbReference>
<evidence type="ECO:0000259" key="1">
    <source>
        <dbReference type="Pfam" id="PF25954"/>
    </source>
</evidence>
<dbReference type="Gene3D" id="2.40.50.100">
    <property type="match status" value="1"/>
</dbReference>
<dbReference type="PANTHER" id="PTHR30469:SF15">
    <property type="entry name" value="HLYD FAMILY OF SECRETION PROTEINS"/>
    <property type="match status" value="1"/>
</dbReference>
<keyword evidence="3" id="KW-1185">Reference proteome</keyword>
<dbReference type="EMBL" id="SKFH01000041">
    <property type="protein sequence ID" value="TCZ66938.1"/>
    <property type="molecule type" value="Genomic_DNA"/>
</dbReference>
<protein>
    <submittedName>
        <fullName evidence="2">HlyD family efflux transporter periplasmic adaptor subunit</fullName>
    </submittedName>
</protein>
<dbReference type="PROSITE" id="PS51257">
    <property type="entry name" value="PROKAR_LIPOPROTEIN"/>
    <property type="match status" value="1"/>
</dbReference>
<dbReference type="PANTHER" id="PTHR30469">
    <property type="entry name" value="MULTIDRUG RESISTANCE PROTEIN MDTA"/>
    <property type="match status" value="1"/>
</dbReference>
<gene>
    <name evidence="2" type="ORF">E0486_16455</name>
</gene>
<organism evidence="2 3">
    <name type="scientific">Flaviaesturariibacter aridisoli</name>
    <dbReference type="NCBI Taxonomy" id="2545761"/>
    <lineage>
        <taxon>Bacteria</taxon>
        <taxon>Pseudomonadati</taxon>
        <taxon>Bacteroidota</taxon>
        <taxon>Chitinophagia</taxon>
        <taxon>Chitinophagales</taxon>
        <taxon>Chitinophagaceae</taxon>
        <taxon>Flaviaestuariibacter</taxon>
    </lineage>
</organism>
<dbReference type="Gene3D" id="2.40.420.20">
    <property type="match status" value="1"/>
</dbReference>
<dbReference type="Gene3D" id="2.40.30.170">
    <property type="match status" value="1"/>
</dbReference>
<dbReference type="Pfam" id="PF25954">
    <property type="entry name" value="Beta-barrel_RND_2"/>
    <property type="match status" value="1"/>
</dbReference>
<dbReference type="GO" id="GO:1990281">
    <property type="term" value="C:efflux pump complex"/>
    <property type="evidence" value="ECO:0007669"/>
    <property type="project" value="TreeGrafter"/>
</dbReference>
<evidence type="ECO:0000313" key="3">
    <source>
        <dbReference type="Proteomes" id="UP000295164"/>
    </source>
</evidence>
<evidence type="ECO:0000313" key="2">
    <source>
        <dbReference type="EMBL" id="TCZ66938.1"/>
    </source>
</evidence>
<feature type="domain" description="CusB-like beta-barrel" evidence="1">
    <location>
        <begin position="230"/>
        <end position="301"/>
    </location>
</feature>
<proteinExistence type="predicted"/>
<dbReference type="Gene3D" id="1.10.287.470">
    <property type="entry name" value="Helix hairpin bin"/>
    <property type="match status" value="1"/>
</dbReference>
<comment type="caution">
    <text evidence="2">The sequence shown here is derived from an EMBL/GenBank/DDBJ whole genome shotgun (WGS) entry which is preliminary data.</text>
</comment>
<dbReference type="SUPFAM" id="SSF111369">
    <property type="entry name" value="HlyD-like secretion proteins"/>
    <property type="match status" value="1"/>
</dbReference>
<name>A0A4R4DX06_9BACT</name>
<accession>A0A4R4DX06</accession>
<dbReference type="Proteomes" id="UP000295164">
    <property type="component" value="Unassembled WGS sequence"/>
</dbReference>